<evidence type="ECO:0000259" key="9">
    <source>
        <dbReference type="PROSITE" id="PS50069"/>
    </source>
</evidence>
<gene>
    <name evidence="11" type="primary">LOC100908113</name>
</gene>
<dbReference type="RefSeq" id="XP_003739004.1">
    <property type="nucleotide sequence ID" value="XM_003738956.2"/>
</dbReference>
<evidence type="ECO:0000256" key="5">
    <source>
        <dbReference type="ARBA" id="ARBA00022843"/>
    </source>
</evidence>
<keyword evidence="5" id="KW-0832">Ubl conjugation</keyword>
<dbReference type="Gene3D" id="1.20.1310.10">
    <property type="entry name" value="Cullin Repeats"/>
    <property type="match status" value="4"/>
</dbReference>
<evidence type="ECO:0000256" key="1">
    <source>
        <dbReference type="ARBA" id="ARBA00004906"/>
    </source>
</evidence>
<reference evidence="11" key="1">
    <citation type="submission" date="2025-08" db="UniProtKB">
        <authorList>
            <consortium name="RefSeq"/>
        </authorList>
    </citation>
    <scope>IDENTIFICATION</scope>
</reference>
<dbReference type="SMART" id="SM00884">
    <property type="entry name" value="Cullin_Nedd8"/>
    <property type="match status" value="1"/>
</dbReference>
<protein>
    <recommendedName>
        <fullName evidence="6">Cullin-5</fullName>
    </recommendedName>
</protein>
<evidence type="ECO:0000313" key="10">
    <source>
        <dbReference type="Proteomes" id="UP000694867"/>
    </source>
</evidence>
<dbReference type="InterPro" id="IPR059120">
    <property type="entry name" value="Cullin-like_AB"/>
</dbReference>
<dbReference type="InterPro" id="IPR001373">
    <property type="entry name" value="Cullin_N"/>
</dbReference>
<dbReference type="FunFam" id="3.30.230.130:FF:000004">
    <property type="entry name" value="Cullin 5"/>
    <property type="match status" value="1"/>
</dbReference>
<comment type="similarity">
    <text evidence="2 7 8">Belongs to the cullin family.</text>
</comment>
<dbReference type="InterPro" id="IPR036317">
    <property type="entry name" value="Cullin_homology_sf"/>
</dbReference>
<dbReference type="CTD" id="8065"/>
<dbReference type="GO" id="GO:0031625">
    <property type="term" value="F:ubiquitin protein ligase binding"/>
    <property type="evidence" value="ECO:0007669"/>
    <property type="project" value="InterPro"/>
</dbReference>
<dbReference type="InterPro" id="IPR036390">
    <property type="entry name" value="WH_DNA-bd_sf"/>
</dbReference>
<dbReference type="InterPro" id="IPR016158">
    <property type="entry name" value="Cullin_homology"/>
</dbReference>
<dbReference type="Pfam" id="PF26557">
    <property type="entry name" value="Cullin_AB"/>
    <property type="match status" value="1"/>
</dbReference>
<dbReference type="InterPro" id="IPR016159">
    <property type="entry name" value="Cullin_repeat-like_dom_sf"/>
</dbReference>
<dbReference type="InterPro" id="IPR036388">
    <property type="entry name" value="WH-like_DNA-bd_sf"/>
</dbReference>
<dbReference type="InterPro" id="IPR045093">
    <property type="entry name" value="Cullin"/>
</dbReference>
<dbReference type="PROSITE" id="PS50069">
    <property type="entry name" value="CULLIN_2"/>
    <property type="match status" value="1"/>
</dbReference>
<dbReference type="Pfam" id="PF00888">
    <property type="entry name" value="Cullin"/>
    <property type="match status" value="1"/>
</dbReference>
<accession>A0AAJ6QNV5</accession>
<evidence type="ECO:0000313" key="11">
    <source>
        <dbReference type="RefSeq" id="XP_003739004.1"/>
    </source>
</evidence>
<evidence type="ECO:0000256" key="3">
    <source>
        <dbReference type="ARBA" id="ARBA00022499"/>
    </source>
</evidence>
<dbReference type="AlphaFoldDB" id="A0AAJ6QNV5"/>
<evidence type="ECO:0000256" key="6">
    <source>
        <dbReference type="ARBA" id="ARBA00040451"/>
    </source>
</evidence>
<keyword evidence="3" id="KW-1017">Isopeptide bond</keyword>
<dbReference type="SMART" id="SM00182">
    <property type="entry name" value="CULLIN"/>
    <property type="match status" value="1"/>
</dbReference>
<proteinExistence type="inferred from homology"/>
<keyword evidence="4" id="KW-0833">Ubl conjugation pathway</keyword>
<dbReference type="Gene3D" id="3.30.230.130">
    <property type="entry name" value="Cullin, Chain C, Domain 2"/>
    <property type="match status" value="1"/>
</dbReference>
<dbReference type="FunFam" id="1.20.1310.10:FF:000014">
    <property type="entry name" value="Cullin 5"/>
    <property type="match status" value="1"/>
</dbReference>
<feature type="domain" description="Cullin family profile" evidence="9">
    <location>
        <begin position="403"/>
        <end position="642"/>
    </location>
</feature>
<evidence type="ECO:0000256" key="7">
    <source>
        <dbReference type="PROSITE-ProRule" id="PRU00330"/>
    </source>
</evidence>
<dbReference type="GO" id="GO:0006511">
    <property type="term" value="P:ubiquitin-dependent protein catabolic process"/>
    <property type="evidence" value="ECO:0007669"/>
    <property type="project" value="InterPro"/>
</dbReference>
<dbReference type="Gene3D" id="1.10.10.10">
    <property type="entry name" value="Winged helix-like DNA-binding domain superfamily/Winged helix DNA-binding domain"/>
    <property type="match status" value="1"/>
</dbReference>
<dbReference type="FunFam" id="1.20.1310.10:FF:000009">
    <property type="entry name" value="Cullin 5"/>
    <property type="match status" value="1"/>
</dbReference>
<dbReference type="Pfam" id="PF10557">
    <property type="entry name" value="Cullin_Nedd8"/>
    <property type="match status" value="1"/>
</dbReference>
<comment type="pathway">
    <text evidence="1">Protein modification; protein ubiquitination.</text>
</comment>
<dbReference type="GeneID" id="100908113"/>
<evidence type="ECO:0000256" key="8">
    <source>
        <dbReference type="RuleBase" id="RU003829"/>
    </source>
</evidence>
<dbReference type="PANTHER" id="PTHR11932">
    <property type="entry name" value="CULLIN"/>
    <property type="match status" value="1"/>
</dbReference>
<sequence>MMSDKTTFVTQWPKIRPHVVKLLRQQDISQPDWQNLFWDIHSVYIWDDKGAEQLDRALQEDVATYVREAQRRVMDNQEDTALLTAYIREWRKFFAQCGYLPLPFRPCDVMSKQRMATNAWYPKKGNESPFAEADAHVRRMMLVSWNDYVFQKIRNRLQDSAMKLIQAERKGESFESQLVIGVRESCVHLIADSAENLEVYVRHFEKPYINATADYYKVEAARQLEKNGVHDYMRFADAKLREEEARGAKYLESSANSLALLKECLVEHLVEHFMDQMLAECSTLIKSNDTEKLALLFRLMDQVADGRGITPMLEQMNEYIVQQGLADMRANASTITQDCEKYVEALLDLYNKFSRLVEEATENDPRFLSARDKGFEEIVNNCSIFMIEIPNKPKSMKTTPESRCPELLANYSDMLLRKTPLSRKLTSDQIDAKLHEVLILLRYVKNKDIFMRYHKHHLTRRLILEISADSEKEENLVESLRNVGMPADYINNMQRMFKDIELSKGLNKEFKEFKERQGGQQGRSSFTDAVNIKILNVGSWARSADVIPVSLPIELEDLIPEVEEFHKQKYNGRKLQWHHHMANGTVSFSNSMGKFDLEVTTLQMAVLFAWNQRPLDKISFEGLRLATELPDSELRRTLYSLVNSTKIKKQVILCDLQDVKTPKDFKECSVFWVNQDFCIVKNNKAQKRGRLNLIGRLQLASEKTAEENHNEIAVLRELRTEEGIMKLMKMRKRISYAQLQTELVEILKGQFSPSRKLIKECIEKLINNNHVLRSDQDLNEYVYVA</sequence>
<dbReference type="SUPFAM" id="SSF75632">
    <property type="entry name" value="Cullin homology domain"/>
    <property type="match status" value="1"/>
</dbReference>
<dbReference type="InterPro" id="IPR019559">
    <property type="entry name" value="Cullin_neddylation_domain"/>
</dbReference>
<organism evidence="10 11">
    <name type="scientific">Galendromus occidentalis</name>
    <name type="common">western predatory mite</name>
    <dbReference type="NCBI Taxonomy" id="34638"/>
    <lineage>
        <taxon>Eukaryota</taxon>
        <taxon>Metazoa</taxon>
        <taxon>Ecdysozoa</taxon>
        <taxon>Arthropoda</taxon>
        <taxon>Chelicerata</taxon>
        <taxon>Arachnida</taxon>
        <taxon>Acari</taxon>
        <taxon>Parasitiformes</taxon>
        <taxon>Mesostigmata</taxon>
        <taxon>Gamasina</taxon>
        <taxon>Phytoseioidea</taxon>
        <taxon>Phytoseiidae</taxon>
        <taxon>Typhlodrominae</taxon>
        <taxon>Galendromus</taxon>
    </lineage>
</organism>
<dbReference type="KEGG" id="goe:100908113"/>
<dbReference type="SUPFAM" id="SSF46785">
    <property type="entry name" value="Winged helix' DNA-binding domain"/>
    <property type="match status" value="1"/>
</dbReference>
<evidence type="ECO:0000256" key="4">
    <source>
        <dbReference type="ARBA" id="ARBA00022786"/>
    </source>
</evidence>
<dbReference type="Proteomes" id="UP000694867">
    <property type="component" value="Unplaced"/>
</dbReference>
<name>A0AAJ6QNV5_9ACAR</name>
<dbReference type="SUPFAM" id="SSF74788">
    <property type="entry name" value="Cullin repeat-like"/>
    <property type="match status" value="1"/>
</dbReference>
<evidence type="ECO:0000256" key="2">
    <source>
        <dbReference type="ARBA" id="ARBA00006019"/>
    </source>
</evidence>
<keyword evidence="10" id="KW-1185">Reference proteome</keyword>